<dbReference type="RefSeq" id="WP_344291893.1">
    <property type="nucleotide sequence ID" value="NZ_BAAAPF010000179.1"/>
</dbReference>
<feature type="transmembrane region" description="Helical" evidence="9">
    <location>
        <begin position="207"/>
        <end position="227"/>
    </location>
</feature>
<comment type="subcellular location">
    <subcellularLocation>
        <location evidence="1">Cell membrane</location>
        <topology evidence="1">Multi-pass membrane protein</topology>
    </subcellularLocation>
</comment>
<evidence type="ECO:0000256" key="1">
    <source>
        <dbReference type="ARBA" id="ARBA00004651"/>
    </source>
</evidence>
<evidence type="ECO:0000313" key="11">
    <source>
        <dbReference type="EMBL" id="GAA2136889.1"/>
    </source>
</evidence>
<feature type="transmembrane region" description="Helical" evidence="9">
    <location>
        <begin position="413"/>
        <end position="430"/>
    </location>
</feature>
<dbReference type="InterPro" id="IPR011701">
    <property type="entry name" value="MFS"/>
</dbReference>
<dbReference type="InterPro" id="IPR005829">
    <property type="entry name" value="Sugar_transporter_CS"/>
</dbReference>
<dbReference type="CDD" id="cd17321">
    <property type="entry name" value="MFS_MMR_MDR_like"/>
    <property type="match status" value="1"/>
</dbReference>
<dbReference type="PROSITE" id="PS50850">
    <property type="entry name" value="MFS"/>
    <property type="match status" value="1"/>
</dbReference>
<feature type="transmembrane region" description="Helical" evidence="9">
    <location>
        <begin position="86"/>
        <end position="105"/>
    </location>
</feature>
<evidence type="ECO:0000256" key="8">
    <source>
        <dbReference type="SAM" id="MobiDB-lite"/>
    </source>
</evidence>
<keyword evidence="2" id="KW-0813">Transport</keyword>
<protein>
    <submittedName>
        <fullName evidence="11">MFS transporter</fullName>
    </submittedName>
</protein>
<feature type="transmembrane region" description="Helical" evidence="9">
    <location>
        <begin position="21"/>
        <end position="43"/>
    </location>
</feature>
<feature type="transmembrane region" description="Helical" evidence="9">
    <location>
        <begin position="145"/>
        <end position="164"/>
    </location>
</feature>
<feature type="transmembrane region" description="Helical" evidence="9">
    <location>
        <begin position="233"/>
        <end position="254"/>
    </location>
</feature>
<proteinExistence type="predicted"/>
<evidence type="ECO:0000256" key="4">
    <source>
        <dbReference type="ARBA" id="ARBA00022692"/>
    </source>
</evidence>
<evidence type="ECO:0000256" key="5">
    <source>
        <dbReference type="ARBA" id="ARBA00022989"/>
    </source>
</evidence>
<dbReference type="InterPro" id="IPR036259">
    <property type="entry name" value="MFS_trans_sf"/>
</dbReference>
<feature type="transmembrane region" description="Helical" evidence="9">
    <location>
        <begin position="340"/>
        <end position="362"/>
    </location>
</feature>
<evidence type="ECO:0000259" key="10">
    <source>
        <dbReference type="PROSITE" id="PS50850"/>
    </source>
</evidence>
<comment type="caution">
    <text evidence="11">The sequence shown here is derived from an EMBL/GenBank/DDBJ whole genome shotgun (WGS) entry which is preliminary data.</text>
</comment>
<dbReference type="Proteomes" id="UP001500443">
    <property type="component" value="Unassembled WGS sequence"/>
</dbReference>
<evidence type="ECO:0000256" key="6">
    <source>
        <dbReference type="ARBA" id="ARBA00023136"/>
    </source>
</evidence>
<feature type="domain" description="Major facilitator superfamily (MFS) profile" evidence="10">
    <location>
        <begin position="20"/>
        <end position="472"/>
    </location>
</feature>
<dbReference type="Gene3D" id="1.20.1720.10">
    <property type="entry name" value="Multidrug resistance protein D"/>
    <property type="match status" value="1"/>
</dbReference>
<keyword evidence="3" id="KW-1003">Cell membrane</keyword>
<organism evidence="11 12">
    <name type="scientific">Streptomyces synnematoformans</name>
    <dbReference type="NCBI Taxonomy" id="415721"/>
    <lineage>
        <taxon>Bacteria</taxon>
        <taxon>Bacillati</taxon>
        <taxon>Actinomycetota</taxon>
        <taxon>Actinomycetes</taxon>
        <taxon>Kitasatosporales</taxon>
        <taxon>Streptomycetaceae</taxon>
        <taxon>Streptomyces</taxon>
    </lineage>
</organism>
<dbReference type="InterPro" id="IPR020846">
    <property type="entry name" value="MFS_dom"/>
</dbReference>
<keyword evidence="12" id="KW-1185">Reference proteome</keyword>
<feature type="region of interest" description="Disordered" evidence="8">
    <location>
        <begin position="473"/>
        <end position="499"/>
    </location>
</feature>
<feature type="transmembrane region" description="Helical" evidence="9">
    <location>
        <begin position="275"/>
        <end position="296"/>
    </location>
</feature>
<accession>A0ABN2Z555</accession>
<dbReference type="Pfam" id="PF07690">
    <property type="entry name" value="MFS_1"/>
    <property type="match status" value="1"/>
</dbReference>
<evidence type="ECO:0000256" key="2">
    <source>
        <dbReference type="ARBA" id="ARBA00022448"/>
    </source>
</evidence>
<keyword evidence="4 9" id="KW-0812">Transmembrane</keyword>
<gene>
    <name evidence="11" type="ORF">GCM10009802_45830</name>
</gene>
<feature type="transmembrane region" description="Helical" evidence="9">
    <location>
        <begin position="368"/>
        <end position="392"/>
    </location>
</feature>
<dbReference type="Gene3D" id="1.20.1250.20">
    <property type="entry name" value="MFS general substrate transporter like domains"/>
    <property type="match status" value="1"/>
</dbReference>
<sequence>MTTSRTDSRSGTGTPRLGWALALLAFAQLIISLDFNIVFVALPEIGAELGFTDQSLQWVVSAYAVAFGGFLLLGGRAADLLGRRNMFLLALSLYALSSLVGGLAQNSETMIAVRAVQGLGGALLFPATLSLINTLFAEGPQRNRALAVWGGAGASGLTLGSLLGGLLTGWFGWASVFFVNVPLAGAVIVGALAAIPRDRRAQERRSFDLPGAVTATGGVTLLVYVLVQGPESGWTSTGIVVSAAVAVVLLALFTAIEARSRDPLMPLRLFRNRSLAAGMAITFIFMGTFSALPYFLTVLFQNVHGYSALQTGMAFLVPSLSIAAGTQIGERMATRTATRATLVTGLVIGSLGTVVLAFGVSADGGYGAVVPGLIVSGIGQGITWTGMWIAAASGVDGKEQGVASGMASTTQQIGGAIGLAILIAIANSGIDGREGDALRTAMADGTQTAVFVAAAGILLGALVALTLPRRAATRHAPPADQEGAAETAAGEKAGAPTQA</sequence>
<keyword evidence="7" id="KW-0046">Antibiotic resistance</keyword>
<evidence type="ECO:0000256" key="3">
    <source>
        <dbReference type="ARBA" id="ARBA00022475"/>
    </source>
</evidence>
<feature type="transmembrane region" description="Helical" evidence="9">
    <location>
        <begin position="450"/>
        <end position="467"/>
    </location>
</feature>
<dbReference type="EMBL" id="BAAAPF010000179">
    <property type="protein sequence ID" value="GAA2136889.1"/>
    <property type="molecule type" value="Genomic_DNA"/>
</dbReference>
<name>A0ABN2Z555_9ACTN</name>
<dbReference type="PANTHER" id="PTHR42718">
    <property type="entry name" value="MAJOR FACILITATOR SUPERFAMILY MULTIDRUG TRANSPORTER MFSC"/>
    <property type="match status" value="1"/>
</dbReference>
<reference evidence="11 12" key="1">
    <citation type="journal article" date="2019" name="Int. J. Syst. Evol. Microbiol.">
        <title>The Global Catalogue of Microorganisms (GCM) 10K type strain sequencing project: providing services to taxonomists for standard genome sequencing and annotation.</title>
        <authorList>
            <consortium name="The Broad Institute Genomics Platform"/>
            <consortium name="The Broad Institute Genome Sequencing Center for Infectious Disease"/>
            <person name="Wu L."/>
            <person name="Ma J."/>
        </authorList>
    </citation>
    <scope>NUCLEOTIDE SEQUENCE [LARGE SCALE GENOMIC DNA]</scope>
    <source>
        <strain evidence="11 12">JCM 15481</strain>
    </source>
</reference>
<evidence type="ECO:0000313" key="12">
    <source>
        <dbReference type="Proteomes" id="UP001500443"/>
    </source>
</evidence>
<dbReference type="PANTHER" id="PTHR42718:SF46">
    <property type="entry name" value="BLR6921 PROTEIN"/>
    <property type="match status" value="1"/>
</dbReference>
<evidence type="ECO:0000256" key="7">
    <source>
        <dbReference type="ARBA" id="ARBA00023251"/>
    </source>
</evidence>
<feature type="transmembrane region" description="Helical" evidence="9">
    <location>
        <begin position="170"/>
        <end position="195"/>
    </location>
</feature>
<feature type="transmembrane region" description="Helical" evidence="9">
    <location>
        <begin position="55"/>
        <end position="74"/>
    </location>
</feature>
<dbReference type="SUPFAM" id="SSF103473">
    <property type="entry name" value="MFS general substrate transporter"/>
    <property type="match status" value="1"/>
</dbReference>
<keyword evidence="6 9" id="KW-0472">Membrane</keyword>
<feature type="transmembrane region" description="Helical" evidence="9">
    <location>
        <begin position="111"/>
        <end position="133"/>
    </location>
</feature>
<keyword evidence="5 9" id="KW-1133">Transmembrane helix</keyword>
<dbReference type="PROSITE" id="PS00216">
    <property type="entry name" value="SUGAR_TRANSPORT_1"/>
    <property type="match status" value="1"/>
</dbReference>
<feature type="transmembrane region" description="Helical" evidence="9">
    <location>
        <begin position="308"/>
        <end position="328"/>
    </location>
</feature>
<evidence type="ECO:0000256" key="9">
    <source>
        <dbReference type="SAM" id="Phobius"/>
    </source>
</evidence>